<evidence type="ECO:0000256" key="7">
    <source>
        <dbReference type="ARBA" id="ARBA00023211"/>
    </source>
</evidence>
<feature type="binding site" evidence="10">
    <location>
        <position position="391"/>
    </location>
    <ligand>
        <name>GMP</name>
        <dbReference type="ChEBI" id="CHEBI:58115"/>
    </ligand>
</feature>
<dbReference type="InterPro" id="IPR052915">
    <property type="entry name" value="RtcB-like"/>
</dbReference>
<evidence type="ECO:0000256" key="11">
    <source>
        <dbReference type="PIRSR" id="PIRSR601233-3"/>
    </source>
</evidence>
<protein>
    <recommendedName>
        <fullName evidence="1">3'-phosphate/5'-hydroxy nucleic acid ligase</fullName>
        <ecNumber evidence="1">6.5.1.8</ecNumber>
    </recommendedName>
</protein>
<dbReference type="GO" id="GO:0006396">
    <property type="term" value="P:RNA processing"/>
    <property type="evidence" value="ECO:0007669"/>
    <property type="project" value="InterPro"/>
</dbReference>
<feature type="binding site" evidence="10">
    <location>
        <position position="304"/>
    </location>
    <ligand>
        <name>GMP</name>
        <dbReference type="ChEBI" id="CHEBI:58115"/>
    </ligand>
</feature>
<keyword evidence="6 10" id="KW-0342">GTP-binding</keyword>
<dbReference type="EC" id="6.5.1.8" evidence="1"/>
<evidence type="ECO:0000256" key="4">
    <source>
        <dbReference type="ARBA" id="ARBA00022741"/>
    </source>
</evidence>
<keyword evidence="4 10" id="KW-0547">Nucleotide-binding</keyword>
<evidence type="ECO:0000256" key="6">
    <source>
        <dbReference type="ARBA" id="ARBA00023134"/>
    </source>
</evidence>
<feature type="binding site" evidence="10">
    <location>
        <begin position="297"/>
        <end position="300"/>
    </location>
    <ligand>
        <name>GMP</name>
        <dbReference type="ChEBI" id="CHEBI:58115"/>
    </ligand>
</feature>
<dbReference type="RefSeq" id="WP_109683913.1">
    <property type="nucleotide sequence ID" value="NZ_QGDN01000001.1"/>
</dbReference>
<dbReference type="InterPro" id="IPR036025">
    <property type="entry name" value="RtcB-like_sf"/>
</dbReference>
<dbReference type="Pfam" id="PF01139">
    <property type="entry name" value="RtcB"/>
    <property type="match status" value="1"/>
</dbReference>
<keyword evidence="13" id="KW-1185">Reference proteome</keyword>
<dbReference type="Proteomes" id="UP000250028">
    <property type="component" value="Unassembled WGS sequence"/>
</dbReference>
<comment type="catalytic activity">
    <reaction evidence="8">
        <text>a 3'-end 3'-phospho-ribonucleotide-RNA + a 5'-end dephospho-ribonucleoside-RNA + GTP = a ribonucleotidyl-ribonucleotide-RNA + GMP + diphosphate</text>
        <dbReference type="Rhea" id="RHEA:68076"/>
        <dbReference type="Rhea" id="RHEA-COMP:10463"/>
        <dbReference type="Rhea" id="RHEA-COMP:13936"/>
        <dbReference type="Rhea" id="RHEA-COMP:17355"/>
        <dbReference type="ChEBI" id="CHEBI:33019"/>
        <dbReference type="ChEBI" id="CHEBI:37565"/>
        <dbReference type="ChEBI" id="CHEBI:58115"/>
        <dbReference type="ChEBI" id="CHEBI:83062"/>
        <dbReference type="ChEBI" id="CHEBI:138284"/>
        <dbReference type="ChEBI" id="CHEBI:173118"/>
        <dbReference type="EC" id="6.5.1.8"/>
    </reaction>
</comment>
<dbReference type="EMBL" id="UESZ01000001">
    <property type="protein sequence ID" value="SSA33185.1"/>
    <property type="molecule type" value="Genomic_DNA"/>
</dbReference>
<dbReference type="GO" id="GO:0006281">
    <property type="term" value="P:DNA repair"/>
    <property type="evidence" value="ECO:0007669"/>
    <property type="project" value="TreeGrafter"/>
</dbReference>
<dbReference type="AlphaFoldDB" id="A0A2Y8ZMM6"/>
<dbReference type="GO" id="GO:0003909">
    <property type="term" value="F:DNA ligase activity"/>
    <property type="evidence" value="ECO:0007669"/>
    <property type="project" value="TreeGrafter"/>
</dbReference>
<keyword evidence="2 12" id="KW-0436">Ligase</keyword>
<feature type="binding site" evidence="10">
    <location>
        <begin position="265"/>
        <end position="266"/>
    </location>
    <ligand>
        <name>GMP</name>
        <dbReference type="ChEBI" id="CHEBI:58115"/>
    </ligand>
</feature>
<organism evidence="12 13">
    <name type="scientific">Branchiibius hedensis</name>
    <dbReference type="NCBI Taxonomy" id="672460"/>
    <lineage>
        <taxon>Bacteria</taxon>
        <taxon>Bacillati</taxon>
        <taxon>Actinomycetota</taxon>
        <taxon>Actinomycetes</taxon>
        <taxon>Micrococcales</taxon>
        <taxon>Dermacoccaceae</taxon>
        <taxon>Branchiibius</taxon>
    </lineage>
</organism>
<evidence type="ECO:0000313" key="13">
    <source>
        <dbReference type="Proteomes" id="UP000250028"/>
    </source>
</evidence>
<evidence type="ECO:0000313" key="12">
    <source>
        <dbReference type="EMBL" id="SSA33185.1"/>
    </source>
</evidence>
<gene>
    <name evidence="12" type="ORF">SAMN04489750_0458</name>
</gene>
<dbReference type="PANTHER" id="PTHR43749:SF2">
    <property type="entry name" value="RNA-SPLICING LIGASE RTCB"/>
    <property type="match status" value="1"/>
</dbReference>
<evidence type="ECO:0000256" key="1">
    <source>
        <dbReference type="ARBA" id="ARBA00012726"/>
    </source>
</evidence>
<keyword evidence="5" id="KW-0692">RNA repair</keyword>
<evidence type="ECO:0000256" key="9">
    <source>
        <dbReference type="PIRSR" id="PIRSR601233-1"/>
    </source>
</evidence>
<dbReference type="GO" id="GO:0030145">
    <property type="term" value="F:manganese ion binding"/>
    <property type="evidence" value="ECO:0007669"/>
    <property type="project" value="TreeGrafter"/>
</dbReference>
<name>A0A2Y8ZMM6_9MICO</name>
<keyword evidence="3 11" id="KW-0479">Metal-binding</keyword>
<evidence type="ECO:0000256" key="8">
    <source>
        <dbReference type="ARBA" id="ARBA00047746"/>
    </source>
</evidence>
<proteinExistence type="predicted"/>
<dbReference type="InterPro" id="IPR001233">
    <property type="entry name" value="RtcB"/>
</dbReference>
<feature type="binding site" evidence="11">
    <location>
        <position position="68"/>
    </location>
    <ligand>
        <name>Mn(2+)</name>
        <dbReference type="ChEBI" id="CHEBI:29035"/>
        <label>1</label>
    </ligand>
</feature>
<dbReference type="PANTHER" id="PTHR43749">
    <property type="entry name" value="RNA-SPLICING LIGASE RTCB"/>
    <property type="match status" value="1"/>
</dbReference>
<dbReference type="SUPFAM" id="SSF103365">
    <property type="entry name" value="Hypothetical protein PH1602"/>
    <property type="match status" value="1"/>
</dbReference>
<feature type="binding site" evidence="10">
    <location>
        <begin position="321"/>
        <end position="324"/>
    </location>
    <ligand>
        <name>GMP</name>
        <dbReference type="ChEBI" id="CHEBI:58115"/>
    </ligand>
</feature>
<accession>A0A2Y8ZMM6</accession>
<feature type="active site" description="GMP-histidine intermediate" evidence="9">
    <location>
        <position position="321"/>
    </location>
</feature>
<evidence type="ECO:0000256" key="2">
    <source>
        <dbReference type="ARBA" id="ARBA00022598"/>
    </source>
</evidence>
<sequence>MDRITDRLLNWASILDEKTLEQAKATATMPFIYPHLALMPDAHLGKGATVGSVIPTLGAIIPAAVGVDIGCGMMAVRTPYAVSDLPGDKSKLRVSIERSVPLSAGAYNRKVTREHTQGRIDELTSLAEGYGFDPASYAKNWPLQLGTLGSGNHFIEVSADEQDRIWLFLHSGSRGVGNKIAQHHIKVAQRLAKQWWISLPDGDLAYLVEGTPEFTTYVRQLRWAQRFAFLNRAEMMDRVVREFAYWVTDGAAQTLERQQEVNCHHNYTETEQHFGKQVWLSRKGAIDASAGTWGLIPGSMGTASYVVVGKGNPVALNSSPHGAGRVHSRSSARRTFTQDDLRAAMGDIEYRDTAAFVDEIPAAYKDIDQVMADAADLVEIRHTLRQLVNVKGD</sequence>
<evidence type="ECO:0000256" key="10">
    <source>
        <dbReference type="PIRSR" id="PIRSR601233-2"/>
    </source>
</evidence>
<feature type="binding site" evidence="10">
    <location>
        <begin position="152"/>
        <end position="156"/>
    </location>
    <ligand>
        <name>GMP</name>
        <dbReference type="ChEBI" id="CHEBI:58115"/>
    </ligand>
</feature>
<evidence type="ECO:0000256" key="3">
    <source>
        <dbReference type="ARBA" id="ARBA00022723"/>
    </source>
</evidence>
<feature type="binding site" evidence="11">
    <location>
        <position position="170"/>
    </location>
    <ligand>
        <name>Mn(2+)</name>
        <dbReference type="ChEBI" id="CHEBI:29035"/>
        <label>2</label>
    </ligand>
</feature>
<reference evidence="13" key="1">
    <citation type="submission" date="2016-10" db="EMBL/GenBank/DDBJ databases">
        <authorList>
            <person name="Varghese N."/>
            <person name="Submissions S."/>
        </authorList>
    </citation>
    <scope>NUCLEOTIDE SEQUENCE [LARGE SCALE GENOMIC DNA]</scope>
    <source>
        <strain evidence="13">DSM 22951</strain>
    </source>
</reference>
<dbReference type="GO" id="GO:0170057">
    <property type="term" value="F:RNA ligase (GTP) activity"/>
    <property type="evidence" value="ECO:0007669"/>
    <property type="project" value="UniProtKB-EC"/>
</dbReference>
<keyword evidence="7 11" id="KW-0464">Manganese</keyword>
<dbReference type="GO" id="GO:0042245">
    <property type="term" value="P:RNA repair"/>
    <property type="evidence" value="ECO:0007669"/>
    <property type="project" value="UniProtKB-KW"/>
</dbReference>
<comment type="cofactor">
    <cofactor evidence="11">
        <name>Mn(2+)</name>
        <dbReference type="ChEBI" id="CHEBI:29035"/>
    </cofactor>
    <text evidence="11">Binds 2 manganese ions per subunit.</text>
</comment>
<dbReference type="OrthoDB" id="9802323at2"/>
<dbReference type="GO" id="GO:0005525">
    <property type="term" value="F:GTP binding"/>
    <property type="evidence" value="ECO:0007669"/>
    <property type="project" value="UniProtKB-KW"/>
</dbReference>
<feature type="binding site" evidence="11">
    <location>
        <position position="265"/>
    </location>
    <ligand>
        <name>Mn(2+)</name>
        <dbReference type="ChEBI" id="CHEBI:29035"/>
        <label>2</label>
    </ligand>
</feature>
<dbReference type="Gene3D" id="3.90.1860.10">
    <property type="entry name" value="tRNA-splicing ligase RtcB"/>
    <property type="match status" value="1"/>
</dbReference>
<feature type="binding site" evidence="11">
    <location>
        <position position="153"/>
    </location>
    <ligand>
        <name>Mn(2+)</name>
        <dbReference type="ChEBI" id="CHEBI:29035"/>
        <label>1</label>
    </ligand>
</feature>
<evidence type="ECO:0000256" key="5">
    <source>
        <dbReference type="ARBA" id="ARBA00022800"/>
    </source>
</evidence>